<dbReference type="PANTHER" id="PTHR44943">
    <property type="entry name" value="CELLULOSE SYNTHASE OPERON PROTEIN C"/>
    <property type="match status" value="1"/>
</dbReference>
<evidence type="ECO:0000256" key="3">
    <source>
        <dbReference type="PROSITE-ProRule" id="PRU00339"/>
    </source>
</evidence>
<reference evidence="4 5" key="1">
    <citation type="submission" date="2017-11" db="EMBL/GenBank/DDBJ databases">
        <title>Isolation and Characterization of Methanogenic Archaea from Saline Meromictic Lake at Siberia.</title>
        <authorList>
            <person name="Shen Y."/>
            <person name="Huang H.-H."/>
            <person name="Lai M.-C."/>
            <person name="Chen S.-C."/>
        </authorList>
    </citation>
    <scope>NUCLEOTIDE SEQUENCE [LARGE SCALE GENOMIC DNA]</scope>
    <source>
        <strain evidence="4 5">SY-01</strain>
    </source>
</reference>
<evidence type="ECO:0000256" key="1">
    <source>
        <dbReference type="ARBA" id="ARBA00022737"/>
    </source>
</evidence>
<dbReference type="Gene3D" id="1.25.40.10">
    <property type="entry name" value="Tetratricopeptide repeat domain"/>
    <property type="match status" value="3"/>
</dbReference>
<keyword evidence="5" id="KW-1185">Reference proteome</keyword>
<dbReference type="AlphaFoldDB" id="A0A4E0R0Y0"/>
<keyword evidence="1" id="KW-0677">Repeat</keyword>
<dbReference type="RefSeq" id="WP_135389056.1">
    <property type="nucleotide sequence ID" value="NZ_PGGK01000003.1"/>
</dbReference>
<evidence type="ECO:0008006" key="6">
    <source>
        <dbReference type="Google" id="ProtNLM"/>
    </source>
</evidence>
<comment type="caution">
    <text evidence="4">The sequence shown here is derived from an EMBL/GenBank/DDBJ whole genome shotgun (WGS) entry which is preliminary data.</text>
</comment>
<dbReference type="SMART" id="SM00028">
    <property type="entry name" value="TPR"/>
    <property type="match status" value="5"/>
</dbReference>
<feature type="repeat" description="TPR" evidence="3">
    <location>
        <begin position="78"/>
        <end position="111"/>
    </location>
</feature>
<dbReference type="SUPFAM" id="SSF48452">
    <property type="entry name" value="TPR-like"/>
    <property type="match status" value="1"/>
</dbReference>
<dbReference type="PANTHER" id="PTHR44943:SF8">
    <property type="entry name" value="TPR REPEAT-CONTAINING PROTEIN MJ0263"/>
    <property type="match status" value="1"/>
</dbReference>
<dbReference type="Pfam" id="PF00515">
    <property type="entry name" value="TPR_1"/>
    <property type="match status" value="2"/>
</dbReference>
<dbReference type="Pfam" id="PF13181">
    <property type="entry name" value="TPR_8"/>
    <property type="match status" value="1"/>
</dbReference>
<gene>
    <name evidence="4" type="ORF">CUN85_04145</name>
</gene>
<feature type="repeat" description="TPR" evidence="3">
    <location>
        <begin position="112"/>
        <end position="145"/>
    </location>
</feature>
<proteinExistence type="predicted"/>
<dbReference type="EMBL" id="PGGK01000003">
    <property type="protein sequence ID" value="TGC10676.1"/>
    <property type="molecule type" value="Genomic_DNA"/>
</dbReference>
<feature type="repeat" description="TPR" evidence="3">
    <location>
        <begin position="202"/>
        <end position="235"/>
    </location>
</feature>
<dbReference type="PROSITE" id="PS50005">
    <property type="entry name" value="TPR"/>
    <property type="match status" value="3"/>
</dbReference>
<sequence length="249" mass="28425">MGIFSRILGSDSRGMDIKKNEKEAQKNYTKANLLVEMGRFDEALAEYDRSSEMWDKIGNYLSENHNEERALEAYRRSAEARSSKGGIYYKSGKYEEALNSVDPLLKIAPGSSLQWSNRGLALFNLKRYEEAIRSFNKALEIDPELAGTWCSRGSSLMELGRYEESLESFDKARENAEVIEFRFPRFTWVPPTENKELKYDVADACYLKGIALTMLGRYKEAVESFDEALETRPDYAAAVNARKKAISKI</sequence>
<evidence type="ECO:0000313" key="5">
    <source>
        <dbReference type="Proteomes" id="UP000297295"/>
    </source>
</evidence>
<dbReference type="InterPro" id="IPR051685">
    <property type="entry name" value="Ycf3/AcsC/BcsC/TPR_MFPF"/>
</dbReference>
<name>A0A4E0R0Y0_9EURY</name>
<dbReference type="InterPro" id="IPR011990">
    <property type="entry name" value="TPR-like_helical_dom_sf"/>
</dbReference>
<organism evidence="4 5">
    <name type="scientific">Methanolobus halotolerans</name>
    <dbReference type="NCBI Taxonomy" id="2052935"/>
    <lineage>
        <taxon>Archaea</taxon>
        <taxon>Methanobacteriati</taxon>
        <taxon>Methanobacteriota</taxon>
        <taxon>Stenosarchaea group</taxon>
        <taxon>Methanomicrobia</taxon>
        <taxon>Methanosarcinales</taxon>
        <taxon>Methanosarcinaceae</taxon>
        <taxon>Methanolobus</taxon>
    </lineage>
</organism>
<dbReference type="Pfam" id="PF13432">
    <property type="entry name" value="TPR_16"/>
    <property type="match status" value="1"/>
</dbReference>
<evidence type="ECO:0000313" key="4">
    <source>
        <dbReference type="EMBL" id="TGC10676.1"/>
    </source>
</evidence>
<dbReference type="PROSITE" id="PS50293">
    <property type="entry name" value="TPR_REGION"/>
    <property type="match status" value="2"/>
</dbReference>
<dbReference type="InterPro" id="IPR019734">
    <property type="entry name" value="TPR_rpt"/>
</dbReference>
<dbReference type="Proteomes" id="UP000297295">
    <property type="component" value="Unassembled WGS sequence"/>
</dbReference>
<protein>
    <recommendedName>
        <fullName evidence="6">Tetratricopeptide repeat-containing protein</fullName>
    </recommendedName>
</protein>
<evidence type="ECO:0000256" key="2">
    <source>
        <dbReference type="ARBA" id="ARBA00022803"/>
    </source>
</evidence>
<dbReference type="OrthoDB" id="115601at2157"/>
<accession>A0A4E0R0Y0</accession>
<keyword evidence="2 3" id="KW-0802">TPR repeat</keyword>